<evidence type="ECO:0000313" key="2">
    <source>
        <dbReference type="EMBL" id="MDT0416469.1"/>
    </source>
</evidence>
<comment type="similarity">
    <text evidence="1">Belongs to the ROK (NagC/XylR) family.</text>
</comment>
<dbReference type="Proteomes" id="UP001183607">
    <property type="component" value="Unassembled WGS sequence"/>
</dbReference>
<proteinExistence type="inferred from homology"/>
<sequence length="406" mass="42666">MAHTQASAGHLLRLIRSGAAITRGELQEATGLSRSTVGHRLDQLFAAGWLRGSSGTSTGGRPSARLEFDPGHAVVLVADLETRHARAAVVDLAGTVLAEHRDALVIADGPDVVLDQLARWFAELLDASGQPPERVCGVGLSVPGPVDWERALLVQPPIMPGWDGYPLRERFREYYAAHVGRPPREEPLPVFVDNDANLMALGEQRALHPDCRAFVFVKASTGIGAGVVVDGALYRGIDGGAGDIGHIRLHDRPDVVCMCGSTGCLAAVASGGAIAAQLTEAGVPTASGHDVRAHLAAGQPDAVRLSRRAGQRIGEVLVTVVTLLNPGVLVLGGDLASTPFLTGVRELLYQRAMPRTTAHLQVLTSELGDRAGLLGAAIMVVDHLYAPERADARLHALTRATTGAAR</sequence>
<dbReference type="Pfam" id="PF00480">
    <property type="entry name" value="ROK"/>
    <property type="match status" value="1"/>
</dbReference>
<name>A0ABD5E5B3_9ACTN</name>
<organism evidence="2 3">
    <name type="scientific">Streptomyces evansiae</name>
    <dbReference type="NCBI Taxonomy" id="3075535"/>
    <lineage>
        <taxon>Bacteria</taxon>
        <taxon>Bacillati</taxon>
        <taxon>Actinomycetota</taxon>
        <taxon>Actinomycetes</taxon>
        <taxon>Kitasatosporales</taxon>
        <taxon>Streptomycetaceae</taxon>
        <taxon>Streptomyces</taxon>
    </lineage>
</organism>
<dbReference type="InterPro" id="IPR036390">
    <property type="entry name" value="WH_DNA-bd_sf"/>
</dbReference>
<dbReference type="Gene3D" id="3.30.420.40">
    <property type="match status" value="2"/>
</dbReference>
<gene>
    <name evidence="2" type="ORF">RM574_13330</name>
</gene>
<dbReference type="InterPro" id="IPR043129">
    <property type="entry name" value="ATPase_NBD"/>
</dbReference>
<dbReference type="EMBL" id="JAVRER010000017">
    <property type="protein sequence ID" value="MDT0416469.1"/>
    <property type="molecule type" value="Genomic_DNA"/>
</dbReference>
<dbReference type="PANTHER" id="PTHR18964:SF173">
    <property type="entry name" value="GLUCOKINASE"/>
    <property type="match status" value="1"/>
</dbReference>
<dbReference type="SUPFAM" id="SSF53067">
    <property type="entry name" value="Actin-like ATPase domain"/>
    <property type="match status" value="1"/>
</dbReference>
<protein>
    <submittedName>
        <fullName evidence="2">ROK family transcriptional regulator</fullName>
    </submittedName>
</protein>
<dbReference type="AlphaFoldDB" id="A0ABD5E5B3"/>
<dbReference type="InterPro" id="IPR000600">
    <property type="entry name" value="ROK"/>
</dbReference>
<evidence type="ECO:0000256" key="1">
    <source>
        <dbReference type="ARBA" id="ARBA00006479"/>
    </source>
</evidence>
<comment type="caution">
    <text evidence="2">The sequence shown here is derived from an EMBL/GenBank/DDBJ whole genome shotgun (WGS) entry which is preliminary data.</text>
</comment>
<dbReference type="Gene3D" id="1.10.10.10">
    <property type="entry name" value="Winged helix-like DNA-binding domain superfamily/Winged helix DNA-binding domain"/>
    <property type="match status" value="1"/>
</dbReference>
<dbReference type="PANTHER" id="PTHR18964">
    <property type="entry name" value="ROK (REPRESSOR, ORF, KINASE) FAMILY"/>
    <property type="match status" value="1"/>
</dbReference>
<accession>A0ABD5E5B3</accession>
<reference evidence="3" key="1">
    <citation type="submission" date="2023-07" db="EMBL/GenBank/DDBJ databases">
        <title>30 novel species of actinomycetes from the DSMZ collection.</title>
        <authorList>
            <person name="Nouioui I."/>
        </authorList>
    </citation>
    <scope>NUCLEOTIDE SEQUENCE [LARGE SCALE GENOMIC DNA]</scope>
    <source>
        <strain evidence="3">DSM 41982</strain>
    </source>
</reference>
<dbReference type="RefSeq" id="WP_093852987.1">
    <property type="nucleotide sequence ID" value="NZ_JAVRER010000017.1"/>
</dbReference>
<evidence type="ECO:0000313" key="3">
    <source>
        <dbReference type="Proteomes" id="UP001183607"/>
    </source>
</evidence>
<dbReference type="InterPro" id="IPR036388">
    <property type="entry name" value="WH-like_DNA-bd_sf"/>
</dbReference>
<dbReference type="SUPFAM" id="SSF46785">
    <property type="entry name" value="Winged helix' DNA-binding domain"/>
    <property type="match status" value="1"/>
</dbReference>